<evidence type="ECO:0000313" key="4">
    <source>
        <dbReference type="EnsemblProtists" id="EKX35949"/>
    </source>
</evidence>
<keyword evidence="1" id="KW-0648">Protein biosynthesis</keyword>
<dbReference type="GO" id="GO:0000340">
    <property type="term" value="F:RNA 7-methylguanosine cap binding"/>
    <property type="evidence" value="ECO:0007669"/>
    <property type="project" value="TreeGrafter"/>
</dbReference>
<reference evidence="5" key="2">
    <citation type="submission" date="2012-11" db="EMBL/GenBank/DDBJ databases">
        <authorList>
            <person name="Kuo A."/>
            <person name="Curtis B.A."/>
            <person name="Tanifuji G."/>
            <person name="Burki F."/>
            <person name="Gruber A."/>
            <person name="Irimia M."/>
            <person name="Maruyama S."/>
            <person name="Arias M.C."/>
            <person name="Ball S.G."/>
            <person name="Gile G.H."/>
            <person name="Hirakawa Y."/>
            <person name="Hopkins J.F."/>
            <person name="Rensing S.A."/>
            <person name="Schmutz J."/>
            <person name="Symeonidi A."/>
            <person name="Elias M."/>
            <person name="Eveleigh R.J."/>
            <person name="Herman E.K."/>
            <person name="Klute M.J."/>
            <person name="Nakayama T."/>
            <person name="Obornik M."/>
            <person name="Reyes-Prieto A."/>
            <person name="Armbrust E.V."/>
            <person name="Aves S.J."/>
            <person name="Beiko R.G."/>
            <person name="Coutinho P."/>
            <person name="Dacks J.B."/>
            <person name="Durnford D.G."/>
            <person name="Fast N.M."/>
            <person name="Green B.R."/>
            <person name="Grisdale C."/>
            <person name="Hempe F."/>
            <person name="Henrissat B."/>
            <person name="Hoppner M.P."/>
            <person name="Ishida K.-I."/>
            <person name="Kim E."/>
            <person name="Koreny L."/>
            <person name="Kroth P.G."/>
            <person name="Liu Y."/>
            <person name="Malik S.-B."/>
            <person name="Maier U.G."/>
            <person name="McRose D."/>
            <person name="Mock T."/>
            <person name="Neilson J.A."/>
            <person name="Onodera N.T."/>
            <person name="Poole A.M."/>
            <person name="Pritham E.J."/>
            <person name="Richards T.A."/>
            <person name="Rocap G."/>
            <person name="Roy S.W."/>
            <person name="Sarai C."/>
            <person name="Schaack S."/>
            <person name="Shirato S."/>
            <person name="Slamovits C.H."/>
            <person name="Spencer D.F."/>
            <person name="Suzuki S."/>
            <person name="Worden A.Z."/>
            <person name="Zauner S."/>
            <person name="Barry K."/>
            <person name="Bell C."/>
            <person name="Bharti A.K."/>
            <person name="Crow J.A."/>
            <person name="Grimwood J."/>
            <person name="Kramer R."/>
            <person name="Lindquist E."/>
            <person name="Lucas S."/>
            <person name="Salamov A."/>
            <person name="McFadden G.I."/>
            <person name="Lane C.E."/>
            <person name="Keeling P.J."/>
            <person name="Gray M.W."/>
            <person name="Grigoriev I.V."/>
            <person name="Archibald J.M."/>
        </authorList>
    </citation>
    <scope>NUCLEOTIDE SEQUENCE</scope>
    <source>
        <strain evidence="5">CCMP2712</strain>
    </source>
</reference>
<evidence type="ECO:0000256" key="2">
    <source>
        <dbReference type="SAM" id="MobiDB-lite"/>
    </source>
</evidence>
<dbReference type="AlphaFoldDB" id="L1IJ52"/>
<dbReference type="EnsemblProtists" id="EKX35949">
    <property type="protein sequence ID" value="EKX35949"/>
    <property type="gene ID" value="GUITHDRAFT_90096"/>
</dbReference>
<gene>
    <name evidence="3" type="ORF">GUITHDRAFT_90096</name>
</gene>
<evidence type="ECO:0000313" key="3">
    <source>
        <dbReference type="EMBL" id="EKX35949.1"/>
    </source>
</evidence>
<dbReference type="GeneID" id="17292737"/>
<dbReference type="PaxDb" id="55529-EKX35949"/>
<dbReference type="SUPFAM" id="SSF55418">
    <property type="entry name" value="eIF4e-like"/>
    <property type="match status" value="1"/>
</dbReference>
<dbReference type="OMA" id="VKPRICL"/>
<dbReference type="EMBL" id="JH993081">
    <property type="protein sequence ID" value="EKX35949.1"/>
    <property type="molecule type" value="Genomic_DNA"/>
</dbReference>
<feature type="compositionally biased region" description="Polar residues" evidence="2">
    <location>
        <begin position="1"/>
        <end position="12"/>
    </location>
</feature>
<dbReference type="Gene3D" id="3.30.760.10">
    <property type="entry name" value="RNA Cap, Translation Initiation Factor Eif4e"/>
    <property type="match status" value="1"/>
</dbReference>
<dbReference type="InterPro" id="IPR001040">
    <property type="entry name" value="TIF_eIF_4E"/>
</dbReference>
<dbReference type="PANTHER" id="PTHR11960">
    <property type="entry name" value="EUKARYOTIC TRANSLATION INITIATION FACTOR 4E RELATED"/>
    <property type="match status" value="1"/>
</dbReference>
<keyword evidence="1" id="KW-0694">RNA-binding</keyword>
<dbReference type="eggNOG" id="KOG1669">
    <property type="taxonomic scope" value="Eukaryota"/>
</dbReference>
<proteinExistence type="inferred from homology"/>
<dbReference type="GO" id="GO:0003743">
    <property type="term" value="F:translation initiation factor activity"/>
    <property type="evidence" value="ECO:0007669"/>
    <property type="project" value="UniProtKB-KW"/>
</dbReference>
<name>L1IJ52_GUITC</name>
<keyword evidence="1 3" id="KW-0396">Initiation factor</keyword>
<sequence>MSDTAAATSAEQNAEVPKEAASNDTTGHPLETGWTFWFDKKIENKSHAVMKASTYFDHLKNLGSFRTIEEFWDLYSQLSRPYDMHQSTTYHVFREGYMPMWETFPHGGAWIIRFKKQNHHPSPNLSKCWEELVLACVGEAFAEPDLVGVMVSVKPKEDIIQIWNKDNEDNESVKDELG</sequence>
<comment type="similarity">
    <text evidence="1">Belongs to the eukaryotic initiation factor 4E family.</text>
</comment>
<evidence type="ECO:0000313" key="5">
    <source>
        <dbReference type="Proteomes" id="UP000011087"/>
    </source>
</evidence>
<keyword evidence="5" id="KW-1185">Reference proteome</keyword>
<dbReference type="OrthoDB" id="590761at2759"/>
<organism evidence="3">
    <name type="scientific">Guillardia theta (strain CCMP2712)</name>
    <name type="common">Cryptophyte</name>
    <dbReference type="NCBI Taxonomy" id="905079"/>
    <lineage>
        <taxon>Eukaryota</taxon>
        <taxon>Cryptophyceae</taxon>
        <taxon>Pyrenomonadales</taxon>
        <taxon>Geminigeraceae</taxon>
        <taxon>Guillardia</taxon>
    </lineage>
</organism>
<dbReference type="KEGG" id="gtt:GUITHDRAFT_90096"/>
<dbReference type="PANTHER" id="PTHR11960:SF18">
    <property type="entry name" value="EUKARYOTIC TRANSLATION INITIATION FACTOR 4E HOMOLOGOUS PROTEIN, ISOFORM B"/>
    <property type="match status" value="1"/>
</dbReference>
<protein>
    <submittedName>
        <fullName evidence="3">Translation initiation factor 4F, cap-binding subunit</fullName>
    </submittedName>
</protein>
<dbReference type="InterPro" id="IPR023398">
    <property type="entry name" value="TIF_eIF4e-like"/>
</dbReference>
<accession>L1IJ52</accession>
<dbReference type="Proteomes" id="UP000011087">
    <property type="component" value="Unassembled WGS sequence"/>
</dbReference>
<evidence type="ECO:0000256" key="1">
    <source>
        <dbReference type="RuleBase" id="RU004374"/>
    </source>
</evidence>
<reference evidence="3 5" key="1">
    <citation type="journal article" date="2012" name="Nature">
        <title>Algal genomes reveal evolutionary mosaicism and the fate of nucleomorphs.</title>
        <authorList>
            <consortium name="DOE Joint Genome Institute"/>
            <person name="Curtis B.A."/>
            <person name="Tanifuji G."/>
            <person name="Burki F."/>
            <person name="Gruber A."/>
            <person name="Irimia M."/>
            <person name="Maruyama S."/>
            <person name="Arias M.C."/>
            <person name="Ball S.G."/>
            <person name="Gile G.H."/>
            <person name="Hirakawa Y."/>
            <person name="Hopkins J.F."/>
            <person name="Kuo A."/>
            <person name="Rensing S.A."/>
            <person name="Schmutz J."/>
            <person name="Symeonidi A."/>
            <person name="Elias M."/>
            <person name="Eveleigh R.J."/>
            <person name="Herman E.K."/>
            <person name="Klute M.J."/>
            <person name="Nakayama T."/>
            <person name="Obornik M."/>
            <person name="Reyes-Prieto A."/>
            <person name="Armbrust E.V."/>
            <person name="Aves S.J."/>
            <person name="Beiko R.G."/>
            <person name="Coutinho P."/>
            <person name="Dacks J.B."/>
            <person name="Durnford D.G."/>
            <person name="Fast N.M."/>
            <person name="Green B.R."/>
            <person name="Grisdale C.J."/>
            <person name="Hempel F."/>
            <person name="Henrissat B."/>
            <person name="Hoppner M.P."/>
            <person name="Ishida K."/>
            <person name="Kim E."/>
            <person name="Koreny L."/>
            <person name="Kroth P.G."/>
            <person name="Liu Y."/>
            <person name="Malik S.B."/>
            <person name="Maier U.G."/>
            <person name="McRose D."/>
            <person name="Mock T."/>
            <person name="Neilson J.A."/>
            <person name="Onodera N.T."/>
            <person name="Poole A.M."/>
            <person name="Pritham E.J."/>
            <person name="Richards T.A."/>
            <person name="Rocap G."/>
            <person name="Roy S.W."/>
            <person name="Sarai C."/>
            <person name="Schaack S."/>
            <person name="Shirato S."/>
            <person name="Slamovits C.H."/>
            <person name="Spencer D.F."/>
            <person name="Suzuki S."/>
            <person name="Worden A.Z."/>
            <person name="Zauner S."/>
            <person name="Barry K."/>
            <person name="Bell C."/>
            <person name="Bharti A.K."/>
            <person name="Crow J.A."/>
            <person name="Grimwood J."/>
            <person name="Kramer R."/>
            <person name="Lindquist E."/>
            <person name="Lucas S."/>
            <person name="Salamov A."/>
            <person name="McFadden G.I."/>
            <person name="Lane C.E."/>
            <person name="Keeling P.J."/>
            <person name="Gray M.W."/>
            <person name="Grigoriev I.V."/>
            <person name="Archibald J.M."/>
        </authorList>
    </citation>
    <scope>NUCLEOTIDE SEQUENCE</scope>
    <source>
        <strain evidence="3 5">CCMP2712</strain>
    </source>
</reference>
<dbReference type="RefSeq" id="XP_005822929.1">
    <property type="nucleotide sequence ID" value="XM_005822872.1"/>
</dbReference>
<dbReference type="HOGENOM" id="CLU_043552_3_3_1"/>
<dbReference type="Pfam" id="PF01652">
    <property type="entry name" value="IF4E"/>
    <property type="match status" value="1"/>
</dbReference>
<dbReference type="STRING" id="905079.L1IJ52"/>
<feature type="region of interest" description="Disordered" evidence="2">
    <location>
        <begin position="1"/>
        <end position="27"/>
    </location>
</feature>
<reference evidence="4" key="3">
    <citation type="submission" date="2016-03" db="UniProtKB">
        <authorList>
            <consortium name="EnsemblProtists"/>
        </authorList>
    </citation>
    <scope>IDENTIFICATION</scope>
</reference>
<dbReference type="GO" id="GO:0016281">
    <property type="term" value="C:eukaryotic translation initiation factor 4F complex"/>
    <property type="evidence" value="ECO:0007669"/>
    <property type="project" value="TreeGrafter"/>
</dbReference>